<dbReference type="HOGENOM" id="CLU_831079_0_0_5"/>
<evidence type="ECO:0000313" key="3">
    <source>
        <dbReference type="Proteomes" id="UP000009081"/>
    </source>
</evidence>
<dbReference type="KEGG" id="mea:Mex_1p4756"/>
<feature type="region of interest" description="Disordered" evidence="1">
    <location>
        <begin position="1"/>
        <end position="23"/>
    </location>
</feature>
<name>C5ARP5_METEA</name>
<organism evidence="2 3">
    <name type="scientific">Methylorubrum extorquens (strain ATCC 14718 / DSM 1338 / JCM 2805 / NCIMB 9133 / AM1)</name>
    <name type="common">Methylobacterium extorquens</name>
    <dbReference type="NCBI Taxonomy" id="272630"/>
    <lineage>
        <taxon>Bacteria</taxon>
        <taxon>Pseudomonadati</taxon>
        <taxon>Pseudomonadota</taxon>
        <taxon>Alphaproteobacteria</taxon>
        <taxon>Hyphomicrobiales</taxon>
        <taxon>Methylobacteriaceae</taxon>
        <taxon>Methylorubrum</taxon>
    </lineage>
</organism>
<proteinExistence type="predicted"/>
<gene>
    <name evidence="2" type="ordered locus">MexAM1_META1p4756</name>
</gene>
<protein>
    <submittedName>
        <fullName evidence="2">Uncharacterized protein</fullName>
    </submittedName>
</protein>
<feature type="region of interest" description="Disordered" evidence="1">
    <location>
        <begin position="171"/>
        <end position="202"/>
    </location>
</feature>
<feature type="compositionally biased region" description="Basic and acidic residues" evidence="1">
    <location>
        <begin position="179"/>
        <end position="192"/>
    </location>
</feature>
<sequence>MRSRGRSVMSASPARRAPEFERRSDEVRFERAISRMLAATDQSRSPAVVPWRPKAIFRVVPVDRGFDYTRSLIGRAHVDEGPSVERFGPFETERAAHALAKRAAARFAVENPQFVVGVIGLATDARREPASYRFRAEDISSRQPAELPTCITCGKPTRFWYGRPQRYCPRSGPRNPCVEAEKARRDREDPARKAASAKKSRDRYARLMATPEGRAFLRDKDQRRYSRIKAARASQKPVEPLPTGSVLATASPRSEGYELLNRLYAAVPSNMPHALRMEIISETALMVLEGSEIKVAIAEASKNIRRDGSRLRYAKSIDDCFWLADESQSMSEML</sequence>
<accession>C5ARP5</accession>
<dbReference type="EMBL" id="CP001510">
    <property type="protein sequence ID" value="ACS42383.1"/>
    <property type="molecule type" value="Genomic_DNA"/>
</dbReference>
<evidence type="ECO:0000313" key="2">
    <source>
        <dbReference type="EMBL" id="ACS42383.1"/>
    </source>
</evidence>
<evidence type="ECO:0000256" key="1">
    <source>
        <dbReference type="SAM" id="MobiDB-lite"/>
    </source>
</evidence>
<dbReference type="AlphaFoldDB" id="C5ARP5"/>
<dbReference type="Proteomes" id="UP000009081">
    <property type="component" value="Chromosome"/>
</dbReference>
<keyword evidence="3" id="KW-1185">Reference proteome</keyword>
<reference evidence="2 3" key="1">
    <citation type="journal article" date="2009" name="PLoS ONE">
        <title>Methylobacterium genome sequences: a reference blueprint to investigate microbial metabolism of C1 compounds from natural and industrial sources.</title>
        <authorList>
            <person name="Vuilleumier S."/>
            <person name="Chistoserdova L."/>
            <person name="Lee M.-C."/>
            <person name="Bringel F."/>
            <person name="Lajus A."/>
            <person name="Zhou Y."/>
            <person name="Gourion B."/>
            <person name="Barbe V."/>
            <person name="Chang J."/>
            <person name="Cruveiller S."/>
            <person name="Dossat C."/>
            <person name="Gillett W."/>
            <person name="Gruffaz C."/>
            <person name="Haugen E."/>
            <person name="Hourcade E."/>
            <person name="Levy R."/>
            <person name="Mangenot S."/>
            <person name="Muller E."/>
            <person name="Nadalig T."/>
            <person name="Pagni M."/>
            <person name="Penny C."/>
            <person name="Peyraud R."/>
            <person name="Robinson D.G."/>
            <person name="Roche D."/>
            <person name="Rouy Z."/>
            <person name="Saenampechek C."/>
            <person name="Salvignol G."/>
            <person name="Vallenet D."/>
            <person name="Wu Z."/>
            <person name="Marx C.J."/>
            <person name="Vorholt J.A."/>
            <person name="Olson M.V."/>
            <person name="Kaul R."/>
            <person name="Weissenbach J."/>
            <person name="Medigue C."/>
            <person name="Lidstrom M.E."/>
        </authorList>
    </citation>
    <scope>NUCLEOTIDE SEQUENCE [LARGE SCALE GENOMIC DNA]</scope>
    <source>
        <strain evidence="3">ATCC 14718 / DSM 1338 / JCM 2805 / NCIMB 9133 / AM1</strain>
    </source>
</reference>
<dbReference type="STRING" id="272630.MexAM1_META1p4756"/>